<protein>
    <recommendedName>
        <fullName evidence="11">Fluoride-specific ion channel FluC</fullName>
    </recommendedName>
</protein>
<dbReference type="Proteomes" id="UP000014216">
    <property type="component" value="Unassembled WGS sequence"/>
</dbReference>
<evidence type="ECO:0000256" key="10">
    <source>
        <dbReference type="ARBA" id="ARBA00035585"/>
    </source>
</evidence>
<dbReference type="GO" id="GO:0062054">
    <property type="term" value="F:fluoride channel activity"/>
    <property type="evidence" value="ECO:0007669"/>
    <property type="project" value="UniProtKB-UniRule"/>
</dbReference>
<name>S0FV80_9BACT</name>
<keyword evidence="13" id="KW-1185">Reference proteome</keyword>
<keyword evidence="3" id="KW-0997">Cell inner membrane</keyword>
<evidence type="ECO:0000256" key="11">
    <source>
        <dbReference type="HAMAP-Rule" id="MF_00454"/>
    </source>
</evidence>
<keyword evidence="5 11" id="KW-1133">Transmembrane helix</keyword>
<evidence type="ECO:0000313" key="12">
    <source>
        <dbReference type="EMBL" id="EMS78615.1"/>
    </source>
</evidence>
<evidence type="ECO:0000256" key="1">
    <source>
        <dbReference type="ARBA" id="ARBA00004651"/>
    </source>
</evidence>
<evidence type="ECO:0000256" key="4">
    <source>
        <dbReference type="ARBA" id="ARBA00022692"/>
    </source>
</evidence>
<dbReference type="GO" id="GO:0005886">
    <property type="term" value="C:plasma membrane"/>
    <property type="evidence" value="ECO:0007669"/>
    <property type="project" value="UniProtKB-SubCell"/>
</dbReference>
<keyword evidence="2 11" id="KW-1003">Cell membrane</keyword>
<accession>S0FV80</accession>
<keyword evidence="11" id="KW-0915">Sodium</keyword>
<evidence type="ECO:0000313" key="13">
    <source>
        <dbReference type="Proteomes" id="UP000014216"/>
    </source>
</evidence>
<keyword evidence="11" id="KW-0479">Metal-binding</keyword>
<evidence type="ECO:0000256" key="7">
    <source>
        <dbReference type="ARBA" id="ARBA00023136"/>
    </source>
</evidence>
<gene>
    <name evidence="11 12" type="primary">crcB</name>
    <name evidence="11" type="synonym">fluC</name>
    <name evidence="12" type="ORF">Dpo_7c00890</name>
</gene>
<evidence type="ECO:0000256" key="6">
    <source>
        <dbReference type="ARBA" id="ARBA00023065"/>
    </source>
</evidence>
<comment type="similarity">
    <text evidence="9 11">Belongs to the fluoride channel Fluc/FEX (TC 1.A.43) family.</text>
</comment>
<evidence type="ECO:0000256" key="2">
    <source>
        <dbReference type="ARBA" id="ARBA00022475"/>
    </source>
</evidence>
<dbReference type="EMBL" id="APJX01000007">
    <property type="protein sequence ID" value="EMS78615.1"/>
    <property type="molecule type" value="Genomic_DNA"/>
</dbReference>
<dbReference type="HAMAP" id="MF_00454">
    <property type="entry name" value="FluC"/>
    <property type="match status" value="1"/>
</dbReference>
<proteinExistence type="inferred from homology"/>
<dbReference type="AlphaFoldDB" id="S0FV80"/>
<comment type="activity regulation">
    <text evidence="11">Na(+) is not transported, but it plays an essential structural role and its presence is essential for fluoride channel function.</text>
</comment>
<feature type="transmembrane region" description="Helical" evidence="11">
    <location>
        <begin position="97"/>
        <end position="120"/>
    </location>
</feature>
<comment type="function">
    <text evidence="11">Fluoride-specific ion channel. Important for reducing fluoride concentration in the cell, thus reducing its toxicity.</text>
</comment>
<dbReference type="PANTHER" id="PTHR28259:SF1">
    <property type="entry name" value="FLUORIDE EXPORT PROTEIN 1-RELATED"/>
    <property type="match status" value="1"/>
</dbReference>
<dbReference type="OrthoDB" id="9806299at2"/>
<keyword evidence="6 11" id="KW-0406">Ion transport</keyword>
<feature type="transmembrane region" description="Helical" evidence="11">
    <location>
        <begin position="67"/>
        <end position="85"/>
    </location>
</feature>
<comment type="subcellular location">
    <subcellularLocation>
        <location evidence="1 11">Cell membrane</location>
        <topology evidence="1 11">Multi-pass membrane protein</topology>
    </subcellularLocation>
</comment>
<organism evidence="12 13">
    <name type="scientific">Desulfotignum phosphitoxidans DSM 13687</name>
    <dbReference type="NCBI Taxonomy" id="1286635"/>
    <lineage>
        <taxon>Bacteria</taxon>
        <taxon>Pseudomonadati</taxon>
        <taxon>Thermodesulfobacteriota</taxon>
        <taxon>Desulfobacteria</taxon>
        <taxon>Desulfobacterales</taxon>
        <taxon>Desulfobacteraceae</taxon>
        <taxon>Desulfotignum</taxon>
    </lineage>
</organism>
<dbReference type="InterPro" id="IPR003691">
    <property type="entry name" value="FluC"/>
</dbReference>
<dbReference type="NCBIfam" id="TIGR00494">
    <property type="entry name" value="crcB"/>
    <property type="match status" value="1"/>
</dbReference>
<dbReference type="GO" id="GO:0046872">
    <property type="term" value="F:metal ion binding"/>
    <property type="evidence" value="ECO:0007669"/>
    <property type="project" value="UniProtKB-KW"/>
</dbReference>
<evidence type="ECO:0000256" key="9">
    <source>
        <dbReference type="ARBA" id="ARBA00035120"/>
    </source>
</evidence>
<comment type="catalytic activity">
    <reaction evidence="10">
        <text>fluoride(in) = fluoride(out)</text>
        <dbReference type="Rhea" id="RHEA:76159"/>
        <dbReference type="ChEBI" id="CHEBI:17051"/>
    </reaction>
    <physiologicalReaction direction="left-to-right" evidence="10">
        <dbReference type="Rhea" id="RHEA:76160"/>
    </physiologicalReaction>
</comment>
<keyword evidence="8 11" id="KW-0407">Ion channel</keyword>
<evidence type="ECO:0000256" key="8">
    <source>
        <dbReference type="ARBA" id="ARBA00023303"/>
    </source>
</evidence>
<evidence type="ECO:0000256" key="5">
    <source>
        <dbReference type="ARBA" id="ARBA00022989"/>
    </source>
</evidence>
<dbReference type="RefSeq" id="WP_006967077.1">
    <property type="nucleotide sequence ID" value="NZ_APJX01000007.1"/>
</dbReference>
<sequence length="124" mass="13297">MEKLIWVMLGGSLGAAGRYGISLLTINLWGTRFPWGTLVVNMAGCFLIGLLFGLSDRVRLLTPEMRLLLITGFLGALTTFSAFSMETIAAGQAGMRFQAVMNILVNNLGGLALTVMGLWIGSVK</sequence>
<keyword evidence="4 11" id="KW-0812">Transmembrane</keyword>
<evidence type="ECO:0000256" key="3">
    <source>
        <dbReference type="ARBA" id="ARBA00022519"/>
    </source>
</evidence>
<feature type="binding site" evidence="11">
    <location>
        <position position="78"/>
    </location>
    <ligand>
        <name>Na(+)</name>
        <dbReference type="ChEBI" id="CHEBI:29101"/>
        <note>structural</note>
    </ligand>
</feature>
<dbReference type="Pfam" id="PF02537">
    <property type="entry name" value="CRCB"/>
    <property type="match status" value="1"/>
</dbReference>
<dbReference type="PANTHER" id="PTHR28259">
    <property type="entry name" value="FLUORIDE EXPORT PROTEIN 1-RELATED"/>
    <property type="match status" value="1"/>
</dbReference>
<keyword evidence="7 11" id="KW-0472">Membrane</keyword>
<comment type="caution">
    <text evidence="12">The sequence shown here is derived from an EMBL/GenBank/DDBJ whole genome shotgun (WGS) entry which is preliminary data.</text>
</comment>
<feature type="binding site" evidence="11">
    <location>
        <position position="75"/>
    </location>
    <ligand>
        <name>Na(+)</name>
        <dbReference type="ChEBI" id="CHEBI:29101"/>
        <note>structural</note>
    </ligand>
</feature>
<reference evidence="12 13" key="1">
    <citation type="journal article" date="2013" name="Genome Announc.">
        <title>Draft Genome Sequence of Desulfotignum phosphitoxidans DSM 13687 Strain FiPS-3.</title>
        <authorList>
            <person name="Poehlein A."/>
            <person name="Daniel R."/>
            <person name="Simeonova D.D."/>
        </authorList>
    </citation>
    <scope>NUCLEOTIDE SEQUENCE [LARGE SCALE GENOMIC DNA]</scope>
    <source>
        <strain evidence="12 13">DSM 13687</strain>
    </source>
</reference>
<feature type="transmembrane region" description="Helical" evidence="11">
    <location>
        <begin position="33"/>
        <end position="55"/>
    </location>
</feature>
<dbReference type="GO" id="GO:0140114">
    <property type="term" value="P:cellular detoxification of fluoride"/>
    <property type="evidence" value="ECO:0007669"/>
    <property type="project" value="UniProtKB-UniRule"/>
</dbReference>
<keyword evidence="11" id="KW-0813">Transport</keyword>